<evidence type="ECO:0000313" key="2">
    <source>
        <dbReference type="WBParaSite" id="ES5_v2.g18849.t1"/>
    </source>
</evidence>
<proteinExistence type="predicted"/>
<protein>
    <submittedName>
        <fullName evidence="2">Uncharacterized protein</fullName>
    </submittedName>
</protein>
<accession>A0AC34FN35</accession>
<organism evidence="1 2">
    <name type="scientific">Panagrolaimus sp. ES5</name>
    <dbReference type="NCBI Taxonomy" id="591445"/>
    <lineage>
        <taxon>Eukaryota</taxon>
        <taxon>Metazoa</taxon>
        <taxon>Ecdysozoa</taxon>
        <taxon>Nematoda</taxon>
        <taxon>Chromadorea</taxon>
        <taxon>Rhabditida</taxon>
        <taxon>Tylenchina</taxon>
        <taxon>Panagrolaimomorpha</taxon>
        <taxon>Panagrolaimoidea</taxon>
        <taxon>Panagrolaimidae</taxon>
        <taxon>Panagrolaimus</taxon>
    </lineage>
</organism>
<name>A0AC34FN35_9BILA</name>
<evidence type="ECO:0000313" key="1">
    <source>
        <dbReference type="Proteomes" id="UP000887579"/>
    </source>
</evidence>
<dbReference type="WBParaSite" id="ES5_v2.g18849.t1">
    <property type="protein sequence ID" value="ES5_v2.g18849.t1"/>
    <property type="gene ID" value="ES5_v2.g18849"/>
</dbReference>
<reference evidence="2" key="1">
    <citation type="submission" date="2022-11" db="UniProtKB">
        <authorList>
            <consortium name="WormBaseParasite"/>
        </authorList>
    </citation>
    <scope>IDENTIFICATION</scope>
</reference>
<sequence length="265" mass="30254">MSSELPKFDLHFATDKSLPFVLDVNSENLTLHPPPKSMPKSIGSKKRKRSTFEGHKPEKFDGKQFCTAFLQGNETKEEIAAMKAKSSLNQIDDSFYEEQTKFCENYLKDFIKNCKDARAAEMKQRSREAATRLYEAVEFEDLPLDVPQVAAEQIMNRSKNGFEKHGYHPAEEIFQAVGTSRLGINDLDPPGQRNFVDDIYVPYLYSFWTNDIDEEISVPEISASSNQTLVEPTTEEKEESEEEFETLPSSSSLKRRRQTSESANL</sequence>
<dbReference type="Proteomes" id="UP000887579">
    <property type="component" value="Unplaced"/>
</dbReference>